<dbReference type="SUPFAM" id="SSF46689">
    <property type="entry name" value="Homeodomain-like"/>
    <property type="match status" value="2"/>
</dbReference>
<keyword evidence="3" id="KW-0804">Transcription</keyword>
<proteinExistence type="predicted"/>
<dbReference type="PRINTS" id="PR00032">
    <property type="entry name" value="HTHARAC"/>
</dbReference>
<dbReference type="Proteomes" id="UP000251993">
    <property type="component" value="Chromosome"/>
</dbReference>
<dbReference type="GO" id="GO:0003700">
    <property type="term" value="F:DNA-binding transcription factor activity"/>
    <property type="evidence" value="ECO:0007669"/>
    <property type="project" value="InterPro"/>
</dbReference>
<dbReference type="OrthoDB" id="792101at2"/>
<evidence type="ECO:0000256" key="1">
    <source>
        <dbReference type="ARBA" id="ARBA00023015"/>
    </source>
</evidence>
<organism evidence="5 6">
    <name type="scientific">Runella rosea</name>
    <dbReference type="NCBI Taxonomy" id="2259595"/>
    <lineage>
        <taxon>Bacteria</taxon>
        <taxon>Pseudomonadati</taxon>
        <taxon>Bacteroidota</taxon>
        <taxon>Cytophagia</taxon>
        <taxon>Cytophagales</taxon>
        <taxon>Spirosomataceae</taxon>
        <taxon>Runella</taxon>
    </lineage>
</organism>
<evidence type="ECO:0000256" key="2">
    <source>
        <dbReference type="ARBA" id="ARBA00023125"/>
    </source>
</evidence>
<dbReference type="SUPFAM" id="SSF51182">
    <property type="entry name" value="RmlC-like cupins"/>
    <property type="match status" value="1"/>
</dbReference>
<dbReference type="PANTHER" id="PTHR43280:SF27">
    <property type="entry name" value="TRANSCRIPTIONAL REGULATOR MTLR"/>
    <property type="match status" value="1"/>
</dbReference>
<dbReference type="Gene3D" id="2.60.120.10">
    <property type="entry name" value="Jelly Rolls"/>
    <property type="match status" value="1"/>
</dbReference>
<protein>
    <submittedName>
        <fullName evidence="5">AraC family transcriptional regulator</fullName>
    </submittedName>
</protein>
<dbReference type="RefSeq" id="WP_114065367.1">
    <property type="nucleotide sequence ID" value="NZ_CP030850.1"/>
</dbReference>
<dbReference type="AlphaFoldDB" id="A0A344TD59"/>
<name>A0A344TD59_9BACT</name>
<keyword evidence="2" id="KW-0238">DNA-binding</keyword>
<keyword evidence="6" id="KW-1185">Reference proteome</keyword>
<dbReference type="EMBL" id="CP030850">
    <property type="protein sequence ID" value="AXE16580.1"/>
    <property type="molecule type" value="Genomic_DNA"/>
</dbReference>
<dbReference type="InterPro" id="IPR020449">
    <property type="entry name" value="Tscrpt_reg_AraC-type_HTH"/>
</dbReference>
<reference evidence="5 6" key="1">
    <citation type="submission" date="2018-07" db="EMBL/GenBank/DDBJ databases">
        <title>Genome sequencing of Runella.</title>
        <authorList>
            <person name="Baek M.-G."/>
            <person name="Yi H."/>
        </authorList>
    </citation>
    <scope>NUCLEOTIDE SEQUENCE [LARGE SCALE GENOMIC DNA]</scope>
    <source>
        <strain evidence="5 6">HYN0085</strain>
    </source>
</reference>
<dbReference type="InterPro" id="IPR009057">
    <property type="entry name" value="Homeodomain-like_sf"/>
</dbReference>
<evidence type="ECO:0000313" key="5">
    <source>
        <dbReference type="EMBL" id="AXE16580.1"/>
    </source>
</evidence>
<evidence type="ECO:0000256" key="3">
    <source>
        <dbReference type="ARBA" id="ARBA00023163"/>
    </source>
</evidence>
<dbReference type="SMART" id="SM00342">
    <property type="entry name" value="HTH_ARAC"/>
    <property type="match status" value="1"/>
</dbReference>
<sequence>MKPQLEKLSIEGSLSYLARGFKMAFFDAPWHYHPEYELTYIIKSHGQRFVGDHVGPFYEGDLVLLGSNLPHFWRNDDAFYQSNIALWAESVVIQFPQSLVHDFIEKIPEFNSIQELMKRSARGIRFSPEAIHTIEKDILQLPYLPEGSRFISFLSILLTLAKDKSAEALASTAYQITPDDADTERMKRLIEFTLAHFQEEIRLEIVAETAHMTVPAFCRYFKKRTQKTYVEFLNSFRISHARKLLSNSDLSVAQVGLECGFRNLSNFHQIFKRQTGISPLQYKTEQKKRIR</sequence>
<dbReference type="PROSITE" id="PS01124">
    <property type="entry name" value="HTH_ARAC_FAMILY_2"/>
    <property type="match status" value="1"/>
</dbReference>
<dbReference type="InterPro" id="IPR018062">
    <property type="entry name" value="HTH_AraC-typ_CS"/>
</dbReference>
<feature type="domain" description="HTH araC/xylS-type" evidence="4">
    <location>
        <begin position="187"/>
        <end position="285"/>
    </location>
</feature>
<dbReference type="Gene3D" id="1.10.10.60">
    <property type="entry name" value="Homeodomain-like"/>
    <property type="match status" value="2"/>
</dbReference>
<dbReference type="KEGG" id="run:DR864_01970"/>
<accession>A0A344TD59</accession>
<evidence type="ECO:0000313" key="6">
    <source>
        <dbReference type="Proteomes" id="UP000251993"/>
    </source>
</evidence>
<dbReference type="GO" id="GO:0043565">
    <property type="term" value="F:sequence-specific DNA binding"/>
    <property type="evidence" value="ECO:0007669"/>
    <property type="project" value="InterPro"/>
</dbReference>
<dbReference type="PANTHER" id="PTHR43280">
    <property type="entry name" value="ARAC-FAMILY TRANSCRIPTIONAL REGULATOR"/>
    <property type="match status" value="1"/>
</dbReference>
<dbReference type="PROSITE" id="PS00041">
    <property type="entry name" value="HTH_ARAC_FAMILY_1"/>
    <property type="match status" value="1"/>
</dbReference>
<dbReference type="InterPro" id="IPR011051">
    <property type="entry name" value="RmlC_Cupin_sf"/>
</dbReference>
<gene>
    <name evidence="5" type="ORF">DR864_01970</name>
</gene>
<evidence type="ECO:0000259" key="4">
    <source>
        <dbReference type="PROSITE" id="PS01124"/>
    </source>
</evidence>
<dbReference type="Pfam" id="PF12833">
    <property type="entry name" value="HTH_18"/>
    <property type="match status" value="1"/>
</dbReference>
<keyword evidence="1" id="KW-0805">Transcription regulation</keyword>
<dbReference type="InterPro" id="IPR014710">
    <property type="entry name" value="RmlC-like_jellyroll"/>
</dbReference>
<dbReference type="InterPro" id="IPR018060">
    <property type="entry name" value="HTH_AraC"/>
</dbReference>
<dbReference type="CDD" id="cd06976">
    <property type="entry name" value="cupin_MtlR-like_N"/>
    <property type="match status" value="1"/>
</dbReference>